<protein>
    <submittedName>
        <fullName evidence="1">Uncharacterized protein</fullName>
    </submittedName>
</protein>
<dbReference type="EMBL" id="KU167098">
    <property type="protein sequence ID" value="AMP43448.1"/>
    <property type="molecule type" value="Genomic_DNA"/>
</dbReference>
<accession>A0A142BYF6</accession>
<reference evidence="1" key="1">
    <citation type="journal article" date="2016" name="PLoS ONE">
        <title>Distinctive Architecture of the Chloroplast Genome in the Chlorodendrophycean Green Algae Scherffelia dubia and Tetraselmis sp. CCMP 881.</title>
        <authorList>
            <person name="Turmel M."/>
            <person name="de Cambiaire J.C."/>
            <person name="Otis C."/>
            <person name="Lemieux C."/>
        </authorList>
    </citation>
    <scope>NUCLEOTIDE SEQUENCE</scope>
</reference>
<keyword evidence="1" id="KW-0934">Plastid</keyword>
<organism evidence="1">
    <name type="scientific">Scherffelia dubia</name>
    <name type="common">Green alga</name>
    <name type="synonym">Chlamydomonas dubia</name>
    <dbReference type="NCBI Taxonomy" id="3190"/>
    <lineage>
        <taxon>Eukaryota</taxon>
        <taxon>Viridiplantae</taxon>
        <taxon>Chlorophyta</taxon>
        <taxon>core chlorophytes</taxon>
        <taxon>Chlorodendrophyceae</taxon>
        <taxon>Chlorodendrales</taxon>
        <taxon>Chlorodendraceae</taxon>
        <taxon>Scherffelia</taxon>
    </lineage>
</organism>
<dbReference type="GeneID" id="27210081"/>
<evidence type="ECO:0000313" key="1">
    <source>
        <dbReference type="EMBL" id="AMP43448.1"/>
    </source>
</evidence>
<gene>
    <name evidence="1" type="primary">orf153</name>
</gene>
<geneLocation type="plastid" evidence="1"/>
<name>A0A142BYF6_SCHDU</name>
<dbReference type="AlphaFoldDB" id="A0A142BYF6"/>
<sequence length="153" mass="16563">MVFQNPKIESNLIAIRQCLSEVGIKSLDLITDLDHLSSPSYYVDNPNDWPKGLAVAAGIGLLGVAGHELVDHLDANYDRAVEVEPEVGAVEVEPEVGYNAEKNQAISDAWDGYIHGDNAMVGIIGLQVAARIEANVGHNLIENVPYQISMLML</sequence>
<dbReference type="RefSeq" id="YP_009241541.1">
    <property type="nucleotide sequence ID" value="NC_029807.1"/>
</dbReference>
<proteinExistence type="predicted"/>